<evidence type="ECO:0000256" key="2">
    <source>
        <dbReference type="ARBA" id="ARBA00022695"/>
    </source>
</evidence>
<dbReference type="EMBL" id="BKCJ010419145">
    <property type="protein sequence ID" value="GFA41022.1"/>
    <property type="molecule type" value="Genomic_DNA"/>
</dbReference>
<evidence type="ECO:0000256" key="6">
    <source>
        <dbReference type="ARBA" id="ARBA00022918"/>
    </source>
</evidence>
<keyword evidence="1" id="KW-0808">Transferase</keyword>
<reference evidence="9" key="1">
    <citation type="journal article" date="2019" name="Sci. Rep.">
        <title>Draft genome of Tanacetum cinerariifolium, the natural source of mosquito coil.</title>
        <authorList>
            <person name="Yamashiro T."/>
            <person name="Shiraishi A."/>
            <person name="Satake H."/>
            <person name="Nakayama K."/>
        </authorList>
    </citation>
    <scope>NUCLEOTIDE SEQUENCE</scope>
</reference>
<dbReference type="InterPro" id="IPR041588">
    <property type="entry name" value="Integrase_H2C2"/>
</dbReference>
<dbReference type="GO" id="GO:0004519">
    <property type="term" value="F:endonuclease activity"/>
    <property type="evidence" value="ECO:0007669"/>
    <property type="project" value="UniProtKB-KW"/>
</dbReference>
<evidence type="ECO:0000313" key="9">
    <source>
        <dbReference type="EMBL" id="GFA41022.1"/>
    </source>
</evidence>
<evidence type="ECO:0000259" key="7">
    <source>
        <dbReference type="Pfam" id="PF17917"/>
    </source>
</evidence>
<sequence length="644" mass="74249">MITCHDLILAKILNLWYFSCGFYTIISTTSPTLTLFGNNDFLLEEVDAFLALEDNPTSPKVDQSYVDTEGDILLLEEFLNDDPSLPSLNQGNYFPQVELKDLPPHLEYAFLEGDDKLLVIIAKDLCVEEKTALITVLKSHKRAISWKLSDIKGIDPEFCTHKILMEENFEPAVQHQRKVNPKIHDVIKNEVLKLLDAGLIYPISDSPWVSPVHCVPKKGGFTVVENEENELIPTRLVTGWHVCMDYRKLNEATCKDHFPLPFMDQMLERLARNEYYCFLDGSWVIFEFPSMQKIKKRPHSLFHMECLPTTACLLGYAMNRARFRGEKSHFMVKKGIVLGHKISKEGIEVDKAKVDVIAKLPHPTTVKGIRSFLGHAGFYRRFIKDFSKIARPMTRLLEKDTPFLFSKEVKLHQNRKGNVSHGVCLRKFQSYLLMNKSIMYTDHSALKYLFAKKDSKARLLRWVLLLQEFTFKVIDTKGAENLAADHLSRLESPHQNVLDPKEINESFPLETLNMVYSRGNSSTPWFVEFSNYHAGNFVVNGMSSQQKNKFFKDMKHYFWDDPFLFKICADQVIRRCVHGQEAIDIFKACHYGPTGGHHGPNYTAKKVFDSGFYWPTIYRDTQDLVKTCDVCQHQGKIPQRDEMP</sequence>
<dbReference type="GO" id="GO:0003964">
    <property type="term" value="F:RNA-directed DNA polymerase activity"/>
    <property type="evidence" value="ECO:0007669"/>
    <property type="project" value="UniProtKB-KW"/>
</dbReference>
<dbReference type="PANTHER" id="PTHR37984:SF5">
    <property type="entry name" value="PROTEIN NYNRIN-LIKE"/>
    <property type="match status" value="1"/>
</dbReference>
<comment type="caution">
    <text evidence="9">The sequence shown here is derived from an EMBL/GenBank/DDBJ whole genome shotgun (WGS) entry which is preliminary data.</text>
</comment>
<feature type="domain" description="Integrase zinc-binding" evidence="8">
    <location>
        <begin position="583"/>
        <end position="634"/>
    </location>
</feature>
<evidence type="ECO:0000256" key="5">
    <source>
        <dbReference type="ARBA" id="ARBA00022801"/>
    </source>
</evidence>
<evidence type="ECO:0000256" key="3">
    <source>
        <dbReference type="ARBA" id="ARBA00022722"/>
    </source>
</evidence>
<dbReference type="InterPro" id="IPR043128">
    <property type="entry name" value="Rev_trsase/Diguanyl_cyclase"/>
</dbReference>
<evidence type="ECO:0000256" key="1">
    <source>
        <dbReference type="ARBA" id="ARBA00022679"/>
    </source>
</evidence>
<keyword evidence="5" id="KW-0378">Hydrolase</keyword>
<dbReference type="Gene3D" id="3.10.10.10">
    <property type="entry name" value="HIV Type 1 Reverse Transcriptase, subunit A, domain 1"/>
    <property type="match status" value="1"/>
</dbReference>
<dbReference type="AlphaFoldDB" id="A0A699JM53"/>
<keyword evidence="3" id="KW-0540">Nuclease</keyword>
<dbReference type="InterPro" id="IPR050951">
    <property type="entry name" value="Retrovirus_Pol_polyprotein"/>
</dbReference>
<dbReference type="SUPFAM" id="SSF56672">
    <property type="entry name" value="DNA/RNA polymerases"/>
    <property type="match status" value="1"/>
</dbReference>
<feature type="domain" description="Reverse transcriptase RNase H-like" evidence="7">
    <location>
        <begin position="423"/>
        <end position="469"/>
    </location>
</feature>
<keyword evidence="2" id="KW-0548">Nucleotidyltransferase</keyword>
<keyword evidence="6 9" id="KW-0695">RNA-directed DNA polymerase</keyword>
<dbReference type="Pfam" id="PF17921">
    <property type="entry name" value="Integrase_H2C2"/>
    <property type="match status" value="1"/>
</dbReference>
<dbReference type="Gene3D" id="3.30.70.270">
    <property type="match status" value="1"/>
</dbReference>
<gene>
    <name evidence="9" type="ORF">Tci_612994</name>
</gene>
<evidence type="ECO:0000259" key="8">
    <source>
        <dbReference type="Pfam" id="PF17921"/>
    </source>
</evidence>
<accession>A0A699JM53</accession>
<dbReference type="PANTHER" id="PTHR37984">
    <property type="entry name" value="PROTEIN CBG26694"/>
    <property type="match status" value="1"/>
</dbReference>
<name>A0A699JM53_TANCI</name>
<dbReference type="Gene3D" id="1.10.340.70">
    <property type="match status" value="1"/>
</dbReference>
<dbReference type="InterPro" id="IPR041373">
    <property type="entry name" value="RT_RNaseH"/>
</dbReference>
<dbReference type="Pfam" id="PF17917">
    <property type="entry name" value="RT_RNaseH"/>
    <property type="match status" value="1"/>
</dbReference>
<dbReference type="InterPro" id="IPR043502">
    <property type="entry name" value="DNA/RNA_pol_sf"/>
</dbReference>
<dbReference type="GO" id="GO:0016787">
    <property type="term" value="F:hydrolase activity"/>
    <property type="evidence" value="ECO:0007669"/>
    <property type="project" value="UniProtKB-KW"/>
</dbReference>
<protein>
    <submittedName>
        <fullName evidence="9">Reverse transcriptase domain-containing protein</fullName>
    </submittedName>
</protein>
<proteinExistence type="predicted"/>
<evidence type="ECO:0000256" key="4">
    <source>
        <dbReference type="ARBA" id="ARBA00022759"/>
    </source>
</evidence>
<organism evidence="9">
    <name type="scientific">Tanacetum cinerariifolium</name>
    <name type="common">Dalmatian daisy</name>
    <name type="synonym">Chrysanthemum cinerariifolium</name>
    <dbReference type="NCBI Taxonomy" id="118510"/>
    <lineage>
        <taxon>Eukaryota</taxon>
        <taxon>Viridiplantae</taxon>
        <taxon>Streptophyta</taxon>
        <taxon>Embryophyta</taxon>
        <taxon>Tracheophyta</taxon>
        <taxon>Spermatophyta</taxon>
        <taxon>Magnoliopsida</taxon>
        <taxon>eudicotyledons</taxon>
        <taxon>Gunneridae</taxon>
        <taxon>Pentapetalae</taxon>
        <taxon>asterids</taxon>
        <taxon>campanulids</taxon>
        <taxon>Asterales</taxon>
        <taxon>Asteraceae</taxon>
        <taxon>Asteroideae</taxon>
        <taxon>Anthemideae</taxon>
        <taxon>Anthemidinae</taxon>
        <taxon>Tanacetum</taxon>
    </lineage>
</organism>
<keyword evidence="4" id="KW-0255">Endonuclease</keyword>